<dbReference type="RefSeq" id="WP_142533387.1">
    <property type="nucleotide sequence ID" value="NZ_FXTB01000004.1"/>
</dbReference>
<sequence length="272" mass="29772">MRNIFLSLTLIMFTAIWGTTLAQSVSVSPSRLYFKEAPGSFRTQTIRVSNNGNKAESFQITFNNFTSEGNQGKTQIVEEGNERGCSHWLSATPAFFELEPGTSQEVKIMLQVPNTPEANNVRWAIAAVKLAKEKTGSGSGSEQETGMQIVQTFQFLIHIFQTPPTAKHKEANVLSFNRLSQASDSVQMLGMEVANVGETILDCAPYLDIVNISTGVSQRIKARGFSILPGGQREIKLHLPKDLPKGKYSILGVIDYGSDSDLAGAELELELL</sequence>
<dbReference type="Gene3D" id="2.60.40.10">
    <property type="entry name" value="Immunoglobulins"/>
    <property type="match status" value="1"/>
</dbReference>
<dbReference type="OrthoDB" id="1419910at2"/>
<dbReference type="EMBL" id="FXTB01000004">
    <property type="protein sequence ID" value="SMO66791.1"/>
    <property type="molecule type" value="Genomic_DNA"/>
</dbReference>
<dbReference type="Proteomes" id="UP000319040">
    <property type="component" value="Unassembled WGS sequence"/>
</dbReference>
<dbReference type="InterPro" id="IPR013783">
    <property type="entry name" value="Ig-like_fold"/>
</dbReference>
<dbReference type="AlphaFoldDB" id="A0A521D6T9"/>
<dbReference type="InterPro" id="IPR008962">
    <property type="entry name" value="PapD-like_sf"/>
</dbReference>
<keyword evidence="2" id="KW-1185">Reference proteome</keyword>
<protein>
    <recommendedName>
        <fullName evidence="3">Fn3-like domain-containing protein</fullName>
    </recommendedName>
</protein>
<evidence type="ECO:0000313" key="1">
    <source>
        <dbReference type="EMBL" id="SMO66791.1"/>
    </source>
</evidence>
<evidence type="ECO:0000313" key="2">
    <source>
        <dbReference type="Proteomes" id="UP000319040"/>
    </source>
</evidence>
<evidence type="ECO:0008006" key="3">
    <source>
        <dbReference type="Google" id="ProtNLM"/>
    </source>
</evidence>
<organism evidence="1 2">
    <name type="scientific">Saccharicrinis carchari</name>
    <dbReference type="NCBI Taxonomy" id="1168039"/>
    <lineage>
        <taxon>Bacteria</taxon>
        <taxon>Pseudomonadati</taxon>
        <taxon>Bacteroidota</taxon>
        <taxon>Bacteroidia</taxon>
        <taxon>Marinilabiliales</taxon>
        <taxon>Marinilabiliaceae</taxon>
        <taxon>Saccharicrinis</taxon>
    </lineage>
</organism>
<dbReference type="SUPFAM" id="SSF49354">
    <property type="entry name" value="PapD-like"/>
    <property type="match status" value="1"/>
</dbReference>
<gene>
    <name evidence="1" type="ORF">SAMN06265379_104246</name>
</gene>
<reference evidence="1 2" key="1">
    <citation type="submission" date="2017-05" db="EMBL/GenBank/DDBJ databases">
        <authorList>
            <person name="Varghese N."/>
            <person name="Submissions S."/>
        </authorList>
    </citation>
    <scope>NUCLEOTIDE SEQUENCE [LARGE SCALE GENOMIC DNA]</scope>
    <source>
        <strain evidence="1 2">DSM 27040</strain>
    </source>
</reference>
<accession>A0A521D6T9</accession>
<name>A0A521D6T9_SACCC</name>
<proteinExistence type="predicted"/>